<protein>
    <submittedName>
        <fullName evidence="2">Uncharacterized protein</fullName>
    </submittedName>
</protein>
<keyword evidence="1" id="KW-0472">Membrane</keyword>
<evidence type="ECO:0000256" key="1">
    <source>
        <dbReference type="SAM" id="Phobius"/>
    </source>
</evidence>
<comment type="caution">
    <text evidence="2">The sequence shown here is derived from an EMBL/GenBank/DDBJ whole genome shotgun (WGS) entry which is preliminary data.</text>
</comment>
<name>A0ABP8VUR8_9MICO</name>
<dbReference type="PROSITE" id="PS51257">
    <property type="entry name" value="PROKAR_LIPOPROTEIN"/>
    <property type="match status" value="1"/>
</dbReference>
<keyword evidence="1" id="KW-0812">Transmembrane</keyword>
<sequence>MRPPRPTDRVDMGIGFLAFFGVVMLVATVACELTGRPALTWALVLLAIVVALVVEVRHRGAILRREGALDRPGHGTRSETGSSTK</sequence>
<dbReference type="Proteomes" id="UP001501295">
    <property type="component" value="Unassembled WGS sequence"/>
</dbReference>
<dbReference type="EMBL" id="BAABLM010000002">
    <property type="protein sequence ID" value="GAA4672754.1"/>
    <property type="molecule type" value="Genomic_DNA"/>
</dbReference>
<keyword evidence="3" id="KW-1185">Reference proteome</keyword>
<feature type="transmembrane region" description="Helical" evidence="1">
    <location>
        <begin position="36"/>
        <end position="56"/>
    </location>
</feature>
<accession>A0ABP8VUR8</accession>
<keyword evidence="1" id="KW-1133">Transmembrane helix</keyword>
<feature type="transmembrane region" description="Helical" evidence="1">
    <location>
        <begin position="12"/>
        <end position="30"/>
    </location>
</feature>
<evidence type="ECO:0000313" key="3">
    <source>
        <dbReference type="Proteomes" id="UP001501295"/>
    </source>
</evidence>
<proteinExistence type="predicted"/>
<dbReference type="RefSeq" id="WP_345375245.1">
    <property type="nucleotide sequence ID" value="NZ_BAABLM010000002.1"/>
</dbReference>
<gene>
    <name evidence="2" type="ORF">GCM10025780_16260</name>
</gene>
<evidence type="ECO:0000313" key="2">
    <source>
        <dbReference type="EMBL" id="GAA4672754.1"/>
    </source>
</evidence>
<reference evidence="3" key="1">
    <citation type="journal article" date="2019" name="Int. J. Syst. Evol. Microbiol.">
        <title>The Global Catalogue of Microorganisms (GCM) 10K type strain sequencing project: providing services to taxonomists for standard genome sequencing and annotation.</title>
        <authorList>
            <consortium name="The Broad Institute Genomics Platform"/>
            <consortium name="The Broad Institute Genome Sequencing Center for Infectious Disease"/>
            <person name="Wu L."/>
            <person name="Ma J."/>
        </authorList>
    </citation>
    <scope>NUCLEOTIDE SEQUENCE [LARGE SCALE GENOMIC DNA]</scope>
    <source>
        <strain evidence="3">JCM 18956</strain>
    </source>
</reference>
<organism evidence="2 3">
    <name type="scientific">Frondihabitans cladoniiphilus</name>
    <dbReference type="NCBI Taxonomy" id="715785"/>
    <lineage>
        <taxon>Bacteria</taxon>
        <taxon>Bacillati</taxon>
        <taxon>Actinomycetota</taxon>
        <taxon>Actinomycetes</taxon>
        <taxon>Micrococcales</taxon>
        <taxon>Microbacteriaceae</taxon>
        <taxon>Frondihabitans</taxon>
    </lineage>
</organism>